<comment type="caution">
    <text evidence="2">The sequence shown here is derived from an EMBL/GenBank/DDBJ whole genome shotgun (WGS) entry which is preliminary data.</text>
</comment>
<feature type="transmembrane region" description="Helical" evidence="1">
    <location>
        <begin position="27"/>
        <end position="50"/>
    </location>
</feature>
<protein>
    <submittedName>
        <fullName evidence="2">Uncharacterized protein</fullName>
    </submittedName>
</protein>
<name>A0ABS7DNG7_9FIRM</name>
<evidence type="ECO:0000256" key="1">
    <source>
        <dbReference type="SAM" id="Phobius"/>
    </source>
</evidence>
<dbReference type="Proteomes" id="UP000719942">
    <property type="component" value="Unassembled WGS sequence"/>
</dbReference>
<proteinExistence type="predicted"/>
<feature type="transmembrane region" description="Helical" evidence="1">
    <location>
        <begin position="62"/>
        <end position="79"/>
    </location>
</feature>
<keyword evidence="1" id="KW-0812">Transmembrane</keyword>
<keyword evidence="1" id="KW-0472">Membrane</keyword>
<sequence>MKRVLLALLAASPFAIGYCFHYALIQFNWAGTVVLLLSFLFLIYWFFAGGLAAKITKIKREALLIGNSFSALSLVLIVFQEVVLRRYFFNAVGFAPQMFYLPLVPLGTNIASVLLFFIPNHPLWATVVLDFLLMAAAYYAGFSVSRKNIET</sequence>
<gene>
    <name evidence="2" type="ORF">J5W02_08435</name>
</gene>
<accession>A0ABS7DNG7</accession>
<organism evidence="2 3">
    <name type="scientific">Caproiciproducens faecalis</name>
    <dbReference type="NCBI Taxonomy" id="2820301"/>
    <lineage>
        <taxon>Bacteria</taxon>
        <taxon>Bacillati</taxon>
        <taxon>Bacillota</taxon>
        <taxon>Clostridia</taxon>
        <taxon>Eubacteriales</taxon>
        <taxon>Acutalibacteraceae</taxon>
        <taxon>Caproiciproducens</taxon>
    </lineage>
</organism>
<keyword evidence="3" id="KW-1185">Reference proteome</keyword>
<dbReference type="EMBL" id="JAGFNZ010000002">
    <property type="protein sequence ID" value="MBW7572842.1"/>
    <property type="molecule type" value="Genomic_DNA"/>
</dbReference>
<evidence type="ECO:0000313" key="2">
    <source>
        <dbReference type="EMBL" id="MBW7572842.1"/>
    </source>
</evidence>
<feature type="transmembrane region" description="Helical" evidence="1">
    <location>
        <begin position="123"/>
        <end position="141"/>
    </location>
</feature>
<keyword evidence="1" id="KW-1133">Transmembrane helix</keyword>
<reference evidence="2 3" key="1">
    <citation type="submission" date="2021-03" db="EMBL/GenBank/DDBJ databases">
        <title>Caproiciproducens sp. nov. isolated from feces of cow.</title>
        <authorList>
            <person name="Choi J.-Y."/>
        </authorList>
    </citation>
    <scope>NUCLEOTIDE SEQUENCE [LARGE SCALE GENOMIC DNA]</scope>
    <source>
        <strain evidence="2 3">AGMB10547</strain>
    </source>
</reference>
<evidence type="ECO:0000313" key="3">
    <source>
        <dbReference type="Proteomes" id="UP000719942"/>
    </source>
</evidence>
<dbReference type="RefSeq" id="WP_219965216.1">
    <property type="nucleotide sequence ID" value="NZ_JAGFNZ010000002.1"/>
</dbReference>
<feature type="transmembrane region" description="Helical" evidence="1">
    <location>
        <begin position="99"/>
        <end position="118"/>
    </location>
</feature>